<name>A0ABW6SJR6_9ACTN</name>
<evidence type="ECO:0000256" key="7">
    <source>
        <dbReference type="ARBA" id="ARBA00023010"/>
    </source>
</evidence>
<evidence type="ECO:0000256" key="9">
    <source>
        <dbReference type="HAMAP-Rule" id="MF_00236"/>
    </source>
</evidence>
<evidence type="ECO:0000256" key="8">
    <source>
        <dbReference type="ARBA" id="ARBA00023136"/>
    </source>
</evidence>
<evidence type="ECO:0000256" key="4">
    <source>
        <dbReference type="ARBA" id="ARBA00022692"/>
    </source>
</evidence>
<keyword evidence="6 9" id="KW-1133">Transmembrane helix</keyword>
<dbReference type="Gene3D" id="1.20.5.3310">
    <property type="match status" value="1"/>
</dbReference>
<keyword evidence="4 9" id="KW-0812">Transmembrane</keyword>
<keyword evidence="12" id="KW-1185">Reference proteome</keyword>
<comment type="caution">
    <text evidence="11">The sequence shown here is derived from an EMBL/GenBank/DDBJ whole genome shotgun (WGS) entry which is preliminary data.</text>
</comment>
<evidence type="ECO:0000256" key="2">
    <source>
        <dbReference type="ARBA" id="ARBA00022448"/>
    </source>
</evidence>
<dbReference type="PANTHER" id="PTHR42982:SF8">
    <property type="entry name" value="SEC-INDEPENDENT PROTEIN TRANSLOCASE PROTEIN TATA"/>
    <property type="match status" value="1"/>
</dbReference>
<reference evidence="11 12" key="1">
    <citation type="submission" date="2024-10" db="EMBL/GenBank/DDBJ databases">
        <title>The Natural Products Discovery Center: Release of the First 8490 Sequenced Strains for Exploring Actinobacteria Biosynthetic Diversity.</title>
        <authorList>
            <person name="Kalkreuter E."/>
            <person name="Kautsar S.A."/>
            <person name="Yang D."/>
            <person name="Bader C.D."/>
            <person name="Teijaro C.N."/>
            <person name="Fluegel L."/>
            <person name="Davis C.M."/>
            <person name="Simpson J.R."/>
            <person name="Lauterbach L."/>
            <person name="Steele A.D."/>
            <person name="Gui C."/>
            <person name="Meng S."/>
            <person name="Li G."/>
            <person name="Viehrig K."/>
            <person name="Ye F."/>
            <person name="Su P."/>
            <person name="Kiefer A.F."/>
            <person name="Nichols A."/>
            <person name="Cepeda A.J."/>
            <person name="Yan W."/>
            <person name="Fan B."/>
            <person name="Jiang Y."/>
            <person name="Adhikari A."/>
            <person name="Zheng C.-J."/>
            <person name="Schuster L."/>
            <person name="Cowan T.M."/>
            <person name="Smanski M.J."/>
            <person name="Chevrette M.G."/>
            <person name="De Carvalho L.P.S."/>
            <person name="Shen B."/>
        </authorList>
    </citation>
    <scope>NUCLEOTIDE SEQUENCE [LARGE SCALE GENOMIC DNA]</scope>
    <source>
        <strain evidence="11 12">NPDC002173</strain>
    </source>
</reference>
<keyword evidence="8 9" id="KW-0472">Membrane</keyword>
<evidence type="ECO:0000256" key="3">
    <source>
        <dbReference type="ARBA" id="ARBA00022475"/>
    </source>
</evidence>
<comment type="similarity">
    <text evidence="9">Belongs to the TatA/E family.</text>
</comment>
<comment type="function">
    <text evidence="9">Part of the twin-arginine translocation (Tat) system that transports large folded proteins containing a characteristic twin-arginine motif in their signal peptide across membranes. TatA could form the protein-conducting channel of the Tat system.</text>
</comment>
<evidence type="ECO:0000256" key="6">
    <source>
        <dbReference type="ARBA" id="ARBA00022989"/>
    </source>
</evidence>
<proteinExistence type="inferred from homology"/>
<evidence type="ECO:0000256" key="5">
    <source>
        <dbReference type="ARBA" id="ARBA00022927"/>
    </source>
</evidence>
<dbReference type="InterPro" id="IPR003369">
    <property type="entry name" value="TatA/B/E"/>
</dbReference>
<keyword evidence="2 9" id="KW-0813">Transport</keyword>
<protein>
    <recommendedName>
        <fullName evidence="9">Sec-independent protein translocase protein TatA</fullName>
    </recommendedName>
</protein>
<gene>
    <name evidence="9" type="primary">tatA</name>
    <name evidence="11" type="ORF">ACFYXI_06360</name>
</gene>
<comment type="subcellular location">
    <subcellularLocation>
        <location evidence="1 9">Cell membrane</location>
        <topology evidence="1 9">Single-pass membrane protein</topology>
    </subcellularLocation>
</comment>
<evidence type="ECO:0000256" key="1">
    <source>
        <dbReference type="ARBA" id="ARBA00004162"/>
    </source>
</evidence>
<feature type="compositionally biased region" description="Low complexity" evidence="10">
    <location>
        <begin position="65"/>
        <end position="104"/>
    </location>
</feature>
<keyword evidence="5 9" id="KW-0653">Protein transport</keyword>
<organism evidence="11 12">
    <name type="scientific">Microtetraspora malaysiensis</name>
    <dbReference type="NCBI Taxonomy" id="161358"/>
    <lineage>
        <taxon>Bacteria</taxon>
        <taxon>Bacillati</taxon>
        <taxon>Actinomycetota</taxon>
        <taxon>Actinomycetes</taxon>
        <taxon>Streptosporangiales</taxon>
        <taxon>Streptosporangiaceae</taxon>
        <taxon>Microtetraspora</taxon>
    </lineage>
</organism>
<accession>A0ABW6SJR6</accession>
<dbReference type="EMBL" id="JBIASD010000003">
    <property type="protein sequence ID" value="MFF3665200.1"/>
    <property type="molecule type" value="Genomic_DNA"/>
</dbReference>
<dbReference type="InterPro" id="IPR006312">
    <property type="entry name" value="TatA/E"/>
</dbReference>
<dbReference type="Pfam" id="PF02416">
    <property type="entry name" value="TatA_B_E"/>
    <property type="match status" value="1"/>
</dbReference>
<dbReference type="PANTHER" id="PTHR42982">
    <property type="entry name" value="SEC-INDEPENDENT PROTEIN TRANSLOCASE PROTEIN TATA"/>
    <property type="match status" value="1"/>
</dbReference>
<evidence type="ECO:0000313" key="12">
    <source>
        <dbReference type="Proteomes" id="UP001602013"/>
    </source>
</evidence>
<dbReference type="HAMAP" id="MF_00236">
    <property type="entry name" value="TatA_E"/>
    <property type="match status" value="1"/>
</dbReference>
<dbReference type="RefSeq" id="WP_387409208.1">
    <property type="nucleotide sequence ID" value="NZ_JBIASD010000003.1"/>
</dbReference>
<keyword evidence="3 9" id="KW-1003">Cell membrane</keyword>
<dbReference type="Proteomes" id="UP001602013">
    <property type="component" value="Unassembled WGS sequence"/>
</dbReference>
<feature type="region of interest" description="Disordered" evidence="10">
    <location>
        <begin position="65"/>
        <end position="115"/>
    </location>
</feature>
<sequence>MFLRNGVEPGHLLVLGLVLILLFGSKKLPETARALGRSLRIFKNETGALGAEVTITDAASALTPAASPVTPHAAPAPAVAAREAAPATATATATAAAGPGRTSAEGGPSRADDDQ</sequence>
<evidence type="ECO:0000313" key="11">
    <source>
        <dbReference type="EMBL" id="MFF3665200.1"/>
    </source>
</evidence>
<evidence type="ECO:0000256" key="10">
    <source>
        <dbReference type="SAM" id="MobiDB-lite"/>
    </source>
</evidence>
<comment type="subunit">
    <text evidence="9">The Tat system comprises two distinct complexes: a TatABC complex, containing multiple copies of TatA, TatB and TatC subunits, and a separate TatA complex, containing only TatA subunits. Substrates initially bind to the TatABC complex, which probably triggers association of the separate TatA complex to form the active translocon.</text>
</comment>
<keyword evidence="7 9" id="KW-0811">Translocation</keyword>